<reference evidence="1" key="1">
    <citation type="submission" date="2021-03" db="EMBL/GenBank/DDBJ databases">
        <title>Evolutionary priming and transition to the ectomycorrhizal habit in an iconic lineage of mushroom-forming fungi: is preadaptation a requirement?</title>
        <authorList>
            <consortium name="DOE Joint Genome Institute"/>
            <person name="Looney B.P."/>
            <person name="Miyauchi S."/>
            <person name="Morin E."/>
            <person name="Drula E."/>
            <person name="Courty P.E."/>
            <person name="Chicoki N."/>
            <person name="Fauchery L."/>
            <person name="Kohler A."/>
            <person name="Kuo A."/>
            <person name="LaButti K."/>
            <person name="Pangilinan J."/>
            <person name="Lipzen A."/>
            <person name="Riley R."/>
            <person name="Andreopoulos W."/>
            <person name="He G."/>
            <person name="Johnson J."/>
            <person name="Barry K.W."/>
            <person name="Grigoriev I.V."/>
            <person name="Nagy L."/>
            <person name="Hibbett D."/>
            <person name="Henrissat B."/>
            <person name="Matheny P.B."/>
            <person name="Labbe J."/>
            <person name="Martin A.F."/>
        </authorList>
    </citation>
    <scope>NUCLEOTIDE SEQUENCE</scope>
    <source>
        <strain evidence="1">BPL698</strain>
    </source>
</reference>
<organism evidence="1 2">
    <name type="scientific">Russula earlei</name>
    <dbReference type="NCBI Taxonomy" id="71964"/>
    <lineage>
        <taxon>Eukaryota</taxon>
        <taxon>Fungi</taxon>
        <taxon>Dikarya</taxon>
        <taxon>Basidiomycota</taxon>
        <taxon>Agaricomycotina</taxon>
        <taxon>Agaricomycetes</taxon>
        <taxon>Russulales</taxon>
        <taxon>Russulaceae</taxon>
        <taxon>Russula</taxon>
    </lineage>
</organism>
<dbReference type="Proteomes" id="UP001207468">
    <property type="component" value="Unassembled WGS sequence"/>
</dbReference>
<gene>
    <name evidence="1" type="ORF">F5148DRAFT_1192153</name>
</gene>
<evidence type="ECO:0000313" key="2">
    <source>
        <dbReference type="Proteomes" id="UP001207468"/>
    </source>
</evidence>
<protein>
    <submittedName>
        <fullName evidence="1">RTA1 like protein</fullName>
    </submittedName>
</protein>
<accession>A0ACC0UDA7</accession>
<sequence>MSSTNGTDFIQPQLQYNYIPTRWVGITFLSFYGITTFIHIVQAYYYRLWWLFPTTILCGWLELAGWSGRVWSSSNPYLDKPYILQAVTLIMAPTPLVAANFILLGRIIGRLGPQYSRLTPRRYTIIFVSCDLISLVVQGVGGGIASGSQTSASQTALGGHIALGGTSFQLVAIGAYVALAAEFLTRYVRDRPIQRSTPVPGDGFRGRLDKYLTRMLQAMIIMTVFLVIRTIYRVAEFVNGWNGKIISTQWLFCT</sequence>
<dbReference type="EMBL" id="JAGFNK010000078">
    <property type="protein sequence ID" value="KAI9508817.1"/>
    <property type="molecule type" value="Genomic_DNA"/>
</dbReference>
<evidence type="ECO:0000313" key="1">
    <source>
        <dbReference type="EMBL" id="KAI9508817.1"/>
    </source>
</evidence>
<keyword evidence="2" id="KW-1185">Reference proteome</keyword>
<comment type="caution">
    <text evidence="1">The sequence shown here is derived from an EMBL/GenBank/DDBJ whole genome shotgun (WGS) entry which is preliminary data.</text>
</comment>
<name>A0ACC0UDA7_9AGAM</name>
<proteinExistence type="predicted"/>